<dbReference type="InterPro" id="IPR023828">
    <property type="entry name" value="Peptidase_S8_Ser-AS"/>
</dbReference>
<dbReference type="Gene3D" id="3.40.50.200">
    <property type="entry name" value="Peptidase S8/S53 domain"/>
    <property type="match status" value="1"/>
</dbReference>
<dbReference type="PROSITE" id="PS00136">
    <property type="entry name" value="SUBTILASE_ASP"/>
    <property type="match status" value="1"/>
</dbReference>
<dbReference type="PROSITE" id="PS51892">
    <property type="entry name" value="SUBTILASE"/>
    <property type="match status" value="1"/>
</dbReference>
<feature type="active site" description="Charge relay system" evidence="5 6">
    <location>
        <position position="416"/>
    </location>
</feature>
<keyword evidence="2 6" id="KW-0645">Protease</keyword>
<proteinExistence type="inferred from homology"/>
<keyword evidence="3 6" id="KW-0378">Hydrolase</keyword>
<dbReference type="KEGG" id="htu:Htur_2247"/>
<dbReference type="Proteomes" id="UP000001903">
    <property type="component" value="Chromosome"/>
</dbReference>
<dbReference type="AlphaFoldDB" id="D2RUF5"/>
<dbReference type="PROSITE" id="PS00138">
    <property type="entry name" value="SUBTILASE_SER"/>
    <property type="match status" value="1"/>
</dbReference>
<evidence type="ECO:0000256" key="2">
    <source>
        <dbReference type="ARBA" id="ARBA00022670"/>
    </source>
</evidence>
<dbReference type="InterPro" id="IPR022398">
    <property type="entry name" value="Peptidase_S8_His-AS"/>
</dbReference>
<organism evidence="10 11">
    <name type="scientific">Haloterrigena turkmenica (strain ATCC 51198 / DSM 5511 / JCM 9101 / NCIMB 13204 / VKM B-1734 / 4k)</name>
    <name type="common">Halococcus turkmenicus</name>
    <dbReference type="NCBI Taxonomy" id="543526"/>
    <lineage>
        <taxon>Archaea</taxon>
        <taxon>Methanobacteriati</taxon>
        <taxon>Methanobacteriota</taxon>
        <taxon>Stenosarchaea group</taxon>
        <taxon>Halobacteria</taxon>
        <taxon>Halobacteriales</taxon>
        <taxon>Natrialbaceae</taxon>
        <taxon>Haloterrigena</taxon>
    </lineage>
</organism>
<sequence>MTLSAPVLASGGALAGGVGASSVDGHAGNETTADESIRIDDSLESSDGTVEIVVRLEEPAVPDAVPTDDADAHLADHAEESQEPLLDYADRTAGISVETEFWVANAVLLTVDTERVDLETFARFPAVEAVHENFELSIPERPPSNATALGATNGGESTTTDVTTTATDPQPTAGLELLNAPAVWEEYGTRGEGVRVAVLDTGIDATHPDLDLYTDDPSDPTYPGGWAEFDGNGNRIEGSTPYDSGTHGTHVSGTIAGGTASGARIGVAPEAELLHGLVLRETSGSFAQIVAGMEWALASEADVISMSLGSNGRHDALIDPVRNARDSGAVVVAAVGNEGVETSNSPGNVYDAVSVGAVDESGVVPAFSDGERINRSEWQTSLQSWPSSYTAPDVVAPGVRVTSTVPGGYQSLPGTSMATPHVSGAVALLRSIDPTATPDDLKDALYGTAWIPETAQARSETEIRYGHGIVDAETAADALVASDRRPVRTTAGESAETPTDETSAGLVTHFGGVVIVVVTVGLWTLRSGFSFPRDDP</sequence>
<dbReference type="PROSITE" id="PS00137">
    <property type="entry name" value="SUBTILASE_HIS"/>
    <property type="match status" value="1"/>
</dbReference>
<dbReference type="InterPro" id="IPR000209">
    <property type="entry name" value="Peptidase_S8/S53_dom"/>
</dbReference>
<feature type="region of interest" description="Disordered" evidence="8">
    <location>
        <begin position="138"/>
        <end position="173"/>
    </location>
</feature>
<evidence type="ECO:0000256" key="8">
    <source>
        <dbReference type="SAM" id="MobiDB-lite"/>
    </source>
</evidence>
<dbReference type="GO" id="GO:0004252">
    <property type="term" value="F:serine-type endopeptidase activity"/>
    <property type="evidence" value="ECO:0007669"/>
    <property type="project" value="UniProtKB-UniRule"/>
</dbReference>
<dbReference type="InterPro" id="IPR015500">
    <property type="entry name" value="Peptidase_S8_subtilisin-rel"/>
</dbReference>
<accession>D2RUF5</accession>
<dbReference type="GO" id="GO:0006508">
    <property type="term" value="P:proteolysis"/>
    <property type="evidence" value="ECO:0007669"/>
    <property type="project" value="UniProtKB-KW"/>
</dbReference>
<feature type="compositionally biased region" description="Low complexity" evidence="8">
    <location>
        <begin position="158"/>
        <end position="173"/>
    </location>
</feature>
<evidence type="ECO:0000313" key="10">
    <source>
        <dbReference type="EMBL" id="ADB61127.1"/>
    </source>
</evidence>
<dbReference type="InterPro" id="IPR036852">
    <property type="entry name" value="Peptidase_S8/S53_dom_sf"/>
</dbReference>
<dbReference type="EMBL" id="CP001860">
    <property type="protein sequence ID" value="ADB61127.1"/>
    <property type="molecule type" value="Genomic_DNA"/>
</dbReference>
<evidence type="ECO:0000256" key="7">
    <source>
        <dbReference type="RuleBase" id="RU003355"/>
    </source>
</evidence>
<dbReference type="eggNOG" id="arCOG00702">
    <property type="taxonomic scope" value="Archaea"/>
</dbReference>
<feature type="domain" description="Peptidase S8/S53" evidence="9">
    <location>
        <begin position="191"/>
        <end position="468"/>
    </location>
</feature>
<evidence type="ECO:0000259" key="9">
    <source>
        <dbReference type="Pfam" id="PF00082"/>
    </source>
</evidence>
<comment type="similarity">
    <text evidence="1 6 7">Belongs to the peptidase S8 family.</text>
</comment>
<dbReference type="InterPro" id="IPR023827">
    <property type="entry name" value="Peptidase_S8_Asp-AS"/>
</dbReference>
<evidence type="ECO:0000256" key="3">
    <source>
        <dbReference type="ARBA" id="ARBA00022801"/>
    </source>
</evidence>
<feature type="active site" description="Charge relay system" evidence="5 6">
    <location>
        <position position="247"/>
    </location>
</feature>
<evidence type="ECO:0000256" key="5">
    <source>
        <dbReference type="PIRSR" id="PIRSR615500-1"/>
    </source>
</evidence>
<evidence type="ECO:0000313" key="11">
    <source>
        <dbReference type="Proteomes" id="UP000001903"/>
    </source>
</evidence>
<keyword evidence="11" id="KW-1185">Reference proteome</keyword>
<feature type="active site" description="Charge relay system" evidence="5 6">
    <location>
        <position position="200"/>
    </location>
</feature>
<protein>
    <submittedName>
        <fullName evidence="10">Peptidase S8 and S53 subtilisin kexin sedolisin</fullName>
    </submittedName>
</protein>
<dbReference type="PRINTS" id="PR00723">
    <property type="entry name" value="SUBTILISIN"/>
</dbReference>
<gene>
    <name evidence="10" type="ordered locus">Htur_2247</name>
</gene>
<feature type="region of interest" description="Disordered" evidence="8">
    <location>
        <begin position="483"/>
        <end position="503"/>
    </location>
</feature>
<dbReference type="STRING" id="543526.Htur_2247"/>
<name>D2RUF5_HALTV</name>
<evidence type="ECO:0000256" key="4">
    <source>
        <dbReference type="ARBA" id="ARBA00022825"/>
    </source>
</evidence>
<dbReference type="PANTHER" id="PTHR43806:SF11">
    <property type="entry name" value="CEREVISIN-RELATED"/>
    <property type="match status" value="1"/>
</dbReference>
<dbReference type="PANTHER" id="PTHR43806">
    <property type="entry name" value="PEPTIDASE S8"/>
    <property type="match status" value="1"/>
</dbReference>
<dbReference type="Pfam" id="PF00082">
    <property type="entry name" value="Peptidase_S8"/>
    <property type="match status" value="1"/>
</dbReference>
<evidence type="ECO:0000256" key="6">
    <source>
        <dbReference type="PROSITE-ProRule" id="PRU01240"/>
    </source>
</evidence>
<reference evidence="10 11" key="1">
    <citation type="journal article" date="2010" name="Stand. Genomic Sci.">
        <title>Complete genome sequence of Haloterrigena turkmenica type strain (4k).</title>
        <authorList>
            <person name="Saunders E."/>
            <person name="Tindall B.J."/>
            <person name="Fahnrich R."/>
            <person name="Lapidus A."/>
            <person name="Copeland A."/>
            <person name="Del Rio T.G."/>
            <person name="Lucas S."/>
            <person name="Chen F."/>
            <person name="Tice H."/>
            <person name="Cheng J.F."/>
            <person name="Han C."/>
            <person name="Detter J.C."/>
            <person name="Bruce D."/>
            <person name="Goodwin L."/>
            <person name="Chain P."/>
            <person name="Pitluck S."/>
            <person name="Pati A."/>
            <person name="Ivanova N."/>
            <person name="Mavromatis K."/>
            <person name="Chen A."/>
            <person name="Palaniappan K."/>
            <person name="Land M."/>
            <person name="Hauser L."/>
            <person name="Chang Y.J."/>
            <person name="Jeffries C.D."/>
            <person name="Brettin T."/>
            <person name="Rohde M."/>
            <person name="Goker M."/>
            <person name="Bristow J."/>
            <person name="Eisen J.A."/>
            <person name="Markowitz V."/>
            <person name="Hugenholtz P."/>
            <person name="Klenk H.P."/>
            <person name="Kyrpides N.C."/>
        </authorList>
    </citation>
    <scope>NUCLEOTIDE SEQUENCE [LARGE SCALE GENOMIC DNA]</scope>
    <source>
        <strain evidence="11">ATCC 51198 / DSM 5511 / JCM 9101 / NCIMB 13204 / VKM B-1734 / 4k</strain>
    </source>
</reference>
<evidence type="ECO:0000256" key="1">
    <source>
        <dbReference type="ARBA" id="ARBA00011073"/>
    </source>
</evidence>
<dbReference type="InterPro" id="IPR050131">
    <property type="entry name" value="Peptidase_S8_subtilisin-like"/>
</dbReference>
<dbReference type="SUPFAM" id="SSF52743">
    <property type="entry name" value="Subtilisin-like"/>
    <property type="match status" value="1"/>
</dbReference>
<dbReference type="HOGENOM" id="CLU_011263_16_1_2"/>
<keyword evidence="4 6" id="KW-0720">Serine protease</keyword>